<evidence type="ECO:0000313" key="4">
    <source>
        <dbReference type="EMBL" id="GCF09068.1"/>
    </source>
</evidence>
<dbReference type="SUPFAM" id="SSF52374">
    <property type="entry name" value="Nucleotidylyl transferase"/>
    <property type="match status" value="1"/>
</dbReference>
<dbReference type="EMBL" id="BIXY01000035">
    <property type="protein sequence ID" value="GCF09068.1"/>
    <property type="molecule type" value="Genomic_DNA"/>
</dbReference>
<evidence type="ECO:0000313" key="5">
    <source>
        <dbReference type="Proteomes" id="UP000322530"/>
    </source>
</evidence>
<evidence type="ECO:0000259" key="3">
    <source>
        <dbReference type="Pfam" id="PF01467"/>
    </source>
</evidence>
<dbReference type="Proteomes" id="UP000322530">
    <property type="component" value="Unassembled WGS sequence"/>
</dbReference>
<dbReference type="Gene3D" id="3.40.50.620">
    <property type="entry name" value="HUPs"/>
    <property type="match status" value="1"/>
</dbReference>
<name>A0A5A5TCN0_9CHLR</name>
<dbReference type="GO" id="GO:0016779">
    <property type="term" value="F:nucleotidyltransferase activity"/>
    <property type="evidence" value="ECO:0007669"/>
    <property type="project" value="UniProtKB-KW"/>
</dbReference>
<keyword evidence="2" id="KW-0548">Nucleotidyltransferase</keyword>
<dbReference type="NCBIfam" id="TIGR00125">
    <property type="entry name" value="cyt_tran_rel"/>
    <property type="match status" value="1"/>
</dbReference>
<keyword evidence="5" id="KW-1185">Reference proteome</keyword>
<dbReference type="InterPro" id="IPR050385">
    <property type="entry name" value="Archaeal_FAD_synthase"/>
</dbReference>
<proteinExistence type="predicted"/>
<accession>A0A5A5TCN0</accession>
<dbReference type="InterPro" id="IPR004821">
    <property type="entry name" value="Cyt_trans-like"/>
</dbReference>
<keyword evidence="1" id="KW-0808">Transferase</keyword>
<evidence type="ECO:0000256" key="1">
    <source>
        <dbReference type="ARBA" id="ARBA00022679"/>
    </source>
</evidence>
<protein>
    <submittedName>
        <fullName evidence="4">ADP-heptose synthase</fullName>
    </submittedName>
</protein>
<dbReference type="AlphaFoldDB" id="A0A5A5TCN0"/>
<sequence length="173" mass="19239">MNNVSPGTRQKILQRAELTSEVRRRQQAGERCVFTNGCFDLIHLGHVRYLQAARALGNFLILGLNNDESVTRLKGPTRPLVPENERAEIMAALQCIDYVTIFPEATASPLVDLLQPAIYVKGADYMGAHGDQPDLTRLPEAQHVFAYGGAVRLIAYEPHHSTTELITKIKHLP</sequence>
<organism evidence="4 5">
    <name type="scientific">Dictyobacter arantiisoli</name>
    <dbReference type="NCBI Taxonomy" id="2014874"/>
    <lineage>
        <taxon>Bacteria</taxon>
        <taxon>Bacillati</taxon>
        <taxon>Chloroflexota</taxon>
        <taxon>Ktedonobacteria</taxon>
        <taxon>Ktedonobacterales</taxon>
        <taxon>Dictyobacteraceae</taxon>
        <taxon>Dictyobacter</taxon>
    </lineage>
</organism>
<evidence type="ECO:0000256" key="2">
    <source>
        <dbReference type="ARBA" id="ARBA00022695"/>
    </source>
</evidence>
<dbReference type="InterPro" id="IPR014729">
    <property type="entry name" value="Rossmann-like_a/b/a_fold"/>
</dbReference>
<dbReference type="RefSeq" id="WP_149402028.1">
    <property type="nucleotide sequence ID" value="NZ_BIXY01000035.1"/>
</dbReference>
<comment type="caution">
    <text evidence="4">The sequence shown here is derived from an EMBL/GenBank/DDBJ whole genome shotgun (WGS) entry which is preliminary data.</text>
</comment>
<feature type="domain" description="Cytidyltransferase-like" evidence="3">
    <location>
        <begin position="34"/>
        <end position="128"/>
    </location>
</feature>
<dbReference type="Pfam" id="PF01467">
    <property type="entry name" value="CTP_transf_like"/>
    <property type="match status" value="1"/>
</dbReference>
<dbReference type="PANTHER" id="PTHR43793:SF2">
    <property type="entry name" value="BIFUNCTIONAL PROTEIN HLDE"/>
    <property type="match status" value="1"/>
</dbReference>
<gene>
    <name evidence="4" type="ORF">KDI_26320</name>
</gene>
<reference evidence="4 5" key="1">
    <citation type="submission" date="2019-01" db="EMBL/GenBank/DDBJ databases">
        <title>Draft genome sequence of Dictyobacter sp. Uno17.</title>
        <authorList>
            <person name="Wang C.M."/>
            <person name="Zheng Y."/>
            <person name="Sakai Y."/>
            <person name="Abe K."/>
            <person name="Yokota A."/>
            <person name="Yabe S."/>
        </authorList>
    </citation>
    <scope>NUCLEOTIDE SEQUENCE [LARGE SCALE GENOMIC DNA]</scope>
    <source>
        <strain evidence="4 5">Uno17</strain>
    </source>
</reference>
<dbReference type="PANTHER" id="PTHR43793">
    <property type="entry name" value="FAD SYNTHASE"/>
    <property type="match status" value="1"/>
</dbReference>
<dbReference type="OrthoDB" id="9802794at2"/>